<feature type="chain" id="PRO_5039057017" evidence="2">
    <location>
        <begin position="26"/>
        <end position="205"/>
    </location>
</feature>
<evidence type="ECO:0000256" key="2">
    <source>
        <dbReference type="SAM" id="SignalP"/>
    </source>
</evidence>
<feature type="region of interest" description="Disordered" evidence="1">
    <location>
        <begin position="151"/>
        <end position="205"/>
    </location>
</feature>
<name>A0A2M8M5K4_9ACTN</name>
<dbReference type="Proteomes" id="UP000230407">
    <property type="component" value="Unassembled WGS sequence"/>
</dbReference>
<evidence type="ECO:0000256" key="1">
    <source>
        <dbReference type="SAM" id="MobiDB-lite"/>
    </source>
</evidence>
<reference evidence="3 4" key="1">
    <citation type="submission" date="2017-11" db="EMBL/GenBank/DDBJ databases">
        <title>Streptomyces carmine sp. nov., a novel actinomycete isolated from Sophora alopecuroides in Xinjiang, China.</title>
        <authorList>
            <person name="Wang Y."/>
            <person name="Luo X."/>
            <person name="Wan C."/>
            <person name="Zhang L."/>
        </authorList>
    </citation>
    <scope>NUCLEOTIDE SEQUENCE [LARGE SCALE GENOMIC DNA]</scope>
    <source>
        <strain evidence="3 4">TRM SA0054</strain>
    </source>
</reference>
<feature type="signal peptide" evidence="2">
    <location>
        <begin position="1"/>
        <end position="25"/>
    </location>
</feature>
<evidence type="ECO:0000313" key="3">
    <source>
        <dbReference type="EMBL" id="PJE99474.1"/>
    </source>
</evidence>
<keyword evidence="4" id="KW-1185">Reference proteome</keyword>
<protein>
    <submittedName>
        <fullName evidence="3">Uncharacterized protein</fullName>
    </submittedName>
</protein>
<evidence type="ECO:0000313" key="4">
    <source>
        <dbReference type="Proteomes" id="UP000230407"/>
    </source>
</evidence>
<accession>A0A2M8M5K4</accession>
<sequence length="205" mass="22072">MNFTAVCLGALIMTVSAALTGFTLAAAHRPPHGVWCEVAVVEEHTHREWFLGGHRARDPERALRWLRAQAPYLADRIDPPPHAPWAAPGTLHPHQDNGTGPDAAAVLRHWRHDTAAHRAALRALGERGRHTVSVPDGDGLRYRLSAQLLDADRAMAGNPAPGRRRAEKPGRRAPRRTGPGRGRAAGGGHRGGHRGAAGSSVRERA</sequence>
<dbReference type="AlphaFoldDB" id="A0A2M8M5K4"/>
<keyword evidence="2" id="KW-0732">Signal</keyword>
<feature type="compositionally biased region" description="Basic residues" evidence="1">
    <location>
        <begin position="162"/>
        <end position="175"/>
    </location>
</feature>
<comment type="caution">
    <text evidence="3">The sequence shown here is derived from an EMBL/GenBank/DDBJ whole genome shotgun (WGS) entry which is preliminary data.</text>
</comment>
<feature type="compositionally biased region" description="Gly residues" evidence="1">
    <location>
        <begin position="179"/>
        <end position="189"/>
    </location>
</feature>
<proteinExistence type="predicted"/>
<dbReference type="RefSeq" id="WP_100200896.1">
    <property type="nucleotide sequence ID" value="NZ_PGGW01000014.1"/>
</dbReference>
<gene>
    <name evidence="3" type="ORF">CUT44_04870</name>
</gene>
<dbReference type="EMBL" id="PGGW01000014">
    <property type="protein sequence ID" value="PJE99474.1"/>
    <property type="molecule type" value="Genomic_DNA"/>
</dbReference>
<organism evidence="3 4">
    <name type="scientific">Streptomyces carminius</name>
    <dbReference type="NCBI Taxonomy" id="2665496"/>
    <lineage>
        <taxon>Bacteria</taxon>
        <taxon>Bacillati</taxon>
        <taxon>Actinomycetota</taxon>
        <taxon>Actinomycetes</taxon>
        <taxon>Kitasatosporales</taxon>
        <taxon>Streptomycetaceae</taxon>
        <taxon>Streptomyces</taxon>
    </lineage>
</organism>